<proteinExistence type="predicted"/>
<name>A0ABM9T227_THIA3</name>
<accession>A0ABM9T227</accession>
<evidence type="ECO:0000256" key="1">
    <source>
        <dbReference type="SAM" id="MobiDB-lite"/>
    </source>
</evidence>
<dbReference type="Proteomes" id="UP000078599">
    <property type="component" value="Unassembled WGS sequence"/>
</dbReference>
<dbReference type="EMBL" id="CTRI01000003">
    <property type="protein sequence ID" value="CQR28502.1"/>
    <property type="molecule type" value="Genomic_DNA"/>
</dbReference>
<reference evidence="2 3" key="1">
    <citation type="submission" date="2015-03" db="EMBL/GenBank/DDBJ databases">
        <authorList>
            <person name="Regsiter A."/>
            <person name="william w."/>
        </authorList>
    </citation>
    <scope>NUCLEOTIDE SEQUENCE [LARGE SCALE GENOMIC DNA]</scope>
    <source>
        <strain evidence="2 3">CB1</strain>
    </source>
</reference>
<feature type="compositionally biased region" description="Basic and acidic residues" evidence="1">
    <location>
        <begin position="76"/>
        <end position="87"/>
    </location>
</feature>
<sequence length="125" mass="13576">MRERAVFSWLSSIKTKGFSKTEGCNKKGQVALALEQGSAAKREPSVRRDSVAAAWSAAVAAVIFLGVEKGARGGRNQHDHRGAHDPGEIPGGVVADDHADDNRNQRDGHEEHEIKKVFHDEILAQ</sequence>
<comment type="caution">
    <text evidence="2">The sequence shown here is derived from an EMBL/GenBank/DDBJ whole genome shotgun (WGS) entry which is preliminary data.</text>
</comment>
<feature type="region of interest" description="Disordered" evidence="1">
    <location>
        <begin position="72"/>
        <end position="119"/>
    </location>
</feature>
<gene>
    <name evidence="2" type="ORF">THICB1_110434</name>
</gene>
<evidence type="ECO:0000313" key="3">
    <source>
        <dbReference type="Proteomes" id="UP000078599"/>
    </source>
</evidence>
<protein>
    <submittedName>
        <fullName evidence="2">Uncharacterized protein</fullName>
    </submittedName>
</protein>
<organism evidence="2 3">
    <name type="scientific">Thiomonas arsenitoxydans (strain DSM 22701 / CIP 110005 / 3As)</name>
    <dbReference type="NCBI Taxonomy" id="426114"/>
    <lineage>
        <taxon>Bacteria</taxon>
        <taxon>Pseudomonadati</taxon>
        <taxon>Pseudomonadota</taxon>
        <taxon>Betaproteobacteria</taxon>
        <taxon>Burkholderiales</taxon>
        <taxon>Thiomonas</taxon>
    </lineage>
</organism>
<evidence type="ECO:0000313" key="2">
    <source>
        <dbReference type="EMBL" id="CQR28502.1"/>
    </source>
</evidence>
<keyword evidence="3" id="KW-1185">Reference proteome</keyword>
<feature type="compositionally biased region" description="Basic and acidic residues" evidence="1">
    <location>
        <begin position="95"/>
        <end position="119"/>
    </location>
</feature>